<dbReference type="PANTHER" id="PTHR43065">
    <property type="entry name" value="SENSOR HISTIDINE KINASE"/>
    <property type="match status" value="1"/>
</dbReference>
<keyword evidence="6 10" id="KW-0418">Kinase</keyword>
<dbReference type="InterPro" id="IPR004358">
    <property type="entry name" value="Sig_transdc_His_kin-like_C"/>
</dbReference>
<keyword evidence="4" id="KW-0808">Transferase</keyword>
<gene>
    <name evidence="10" type="ORF">E2488_13570</name>
</gene>
<dbReference type="InterPro" id="IPR005467">
    <property type="entry name" value="His_kinase_dom"/>
</dbReference>
<keyword evidence="3" id="KW-0597">Phosphoprotein</keyword>
<evidence type="ECO:0000256" key="2">
    <source>
        <dbReference type="ARBA" id="ARBA00012438"/>
    </source>
</evidence>
<dbReference type="Pfam" id="PF00512">
    <property type="entry name" value="HisKA"/>
    <property type="match status" value="1"/>
</dbReference>
<dbReference type="AlphaFoldDB" id="A0A4Y8APF0"/>
<dbReference type="EC" id="2.7.13.3" evidence="2"/>
<keyword evidence="7" id="KW-0067">ATP-binding</keyword>
<name>A0A4Y8APF0_9FLAO</name>
<dbReference type="RefSeq" id="WP_134248922.1">
    <property type="nucleotide sequence ID" value="NZ_SNQI01000005.1"/>
</dbReference>
<evidence type="ECO:0000256" key="8">
    <source>
        <dbReference type="ARBA" id="ARBA00023012"/>
    </source>
</evidence>
<comment type="caution">
    <text evidence="10">The sequence shown here is derived from an EMBL/GenBank/DDBJ whole genome shotgun (WGS) entry which is preliminary data.</text>
</comment>
<evidence type="ECO:0000313" key="10">
    <source>
        <dbReference type="EMBL" id="TEW72478.1"/>
    </source>
</evidence>
<dbReference type="SUPFAM" id="SSF47384">
    <property type="entry name" value="Homodimeric domain of signal transducing histidine kinase"/>
    <property type="match status" value="1"/>
</dbReference>
<dbReference type="CDD" id="cd00082">
    <property type="entry name" value="HisKA"/>
    <property type="match status" value="1"/>
</dbReference>
<evidence type="ECO:0000259" key="9">
    <source>
        <dbReference type="PROSITE" id="PS50109"/>
    </source>
</evidence>
<proteinExistence type="predicted"/>
<evidence type="ECO:0000256" key="5">
    <source>
        <dbReference type="ARBA" id="ARBA00022741"/>
    </source>
</evidence>
<dbReference type="SMART" id="SM00387">
    <property type="entry name" value="HATPase_c"/>
    <property type="match status" value="1"/>
</dbReference>
<keyword evidence="5" id="KW-0547">Nucleotide-binding</keyword>
<dbReference type="GO" id="GO:0000155">
    <property type="term" value="F:phosphorelay sensor kinase activity"/>
    <property type="evidence" value="ECO:0007669"/>
    <property type="project" value="InterPro"/>
</dbReference>
<evidence type="ECO:0000256" key="6">
    <source>
        <dbReference type="ARBA" id="ARBA00022777"/>
    </source>
</evidence>
<accession>A0A4Y8APF0</accession>
<feature type="domain" description="Histidine kinase" evidence="9">
    <location>
        <begin position="158"/>
        <end position="366"/>
    </location>
</feature>
<keyword evidence="11" id="KW-1185">Reference proteome</keyword>
<dbReference type="GO" id="GO:0005524">
    <property type="term" value="F:ATP binding"/>
    <property type="evidence" value="ECO:0007669"/>
    <property type="project" value="UniProtKB-KW"/>
</dbReference>
<dbReference type="PRINTS" id="PR00344">
    <property type="entry name" value="BCTRLSENSOR"/>
</dbReference>
<dbReference type="Gene3D" id="1.10.287.130">
    <property type="match status" value="1"/>
</dbReference>
<dbReference type="InterPro" id="IPR036097">
    <property type="entry name" value="HisK_dim/P_sf"/>
</dbReference>
<dbReference type="InterPro" id="IPR003594">
    <property type="entry name" value="HATPase_dom"/>
</dbReference>
<dbReference type="InterPro" id="IPR003661">
    <property type="entry name" value="HisK_dim/P_dom"/>
</dbReference>
<dbReference type="InterPro" id="IPR036890">
    <property type="entry name" value="HATPase_C_sf"/>
</dbReference>
<comment type="catalytic activity">
    <reaction evidence="1">
        <text>ATP + protein L-histidine = ADP + protein N-phospho-L-histidine.</text>
        <dbReference type="EC" id="2.7.13.3"/>
    </reaction>
</comment>
<evidence type="ECO:0000313" key="11">
    <source>
        <dbReference type="Proteomes" id="UP000298517"/>
    </source>
</evidence>
<dbReference type="EMBL" id="SNQI01000005">
    <property type="protein sequence ID" value="TEW72478.1"/>
    <property type="molecule type" value="Genomic_DNA"/>
</dbReference>
<evidence type="ECO:0000256" key="3">
    <source>
        <dbReference type="ARBA" id="ARBA00022553"/>
    </source>
</evidence>
<evidence type="ECO:0000256" key="4">
    <source>
        <dbReference type="ARBA" id="ARBA00022679"/>
    </source>
</evidence>
<sequence length="366" mass="41161">MTPLITTEEKLKERIKELTCLYKVTSIIINCDYSEIQKSLKAIVLSLKDALRFSEGACVEIKTSEFFISTEEFPEKRTYISSSISVFNKQEGVLKAGYNCNKFSKKDFLYEEKLLLRKIGVEIGNLLERKRIEENEALLKRKVERADRISILGEITAGIAHELNTPLANILGFAELLKNRFKKGSQAEKDIDKIINSAIFSREVVKKLMFFACEMPQKMEVITVNEVISDAINLLDPTFKKSKIKYNLNCSAPLIKLKADTIQLTQVVFNLILNAIYFSPEESTITINIIDNIKNVTLSISDQGPGIKNSISDKIFEPFFTTKPVGDGSGLGLSVVHGIIKSHKGTIKHQPNFPNGTTFIVNFPKL</sequence>
<dbReference type="OrthoDB" id="9806995at2"/>
<organism evidence="10 11">
    <name type="scientific">Gramella jeungdoensis</name>
    <dbReference type="NCBI Taxonomy" id="708091"/>
    <lineage>
        <taxon>Bacteria</taxon>
        <taxon>Pseudomonadati</taxon>
        <taxon>Bacteroidota</taxon>
        <taxon>Flavobacteriia</taxon>
        <taxon>Flavobacteriales</taxon>
        <taxon>Flavobacteriaceae</taxon>
        <taxon>Christiangramia</taxon>
    </lineage>
</organism>
<dbReference type="Pfam" id="PF02518">
    <property type="entry name" value="HATPase_c"/>
    <property type="match status" value="1"/>
</dbReference>
<dbReference type="PROSITE" id="PS50109">
    <property type="entry name" value="HIS_KIN"/>
    <property type="match status" value="1"/>
</dbReference>
<protein>
    <recommendedName>
        <fullName evidence="2">histidine kinase</fullName>
        <ecNumber evidence="2">2.7.13.3</ecNumber>
    </recommendedName>
</protein>
<dbReference type="SMART" id="SM00388">
    <property type="entry name" value="HisKA"/>
    <property type="match status" value="1"/>
</dbReference>
<reference evidence="10 11" key="1">
    <citation type="journal article" date="2011" name="J. Microbiol.">
        <title>Gramella jeungdoensis sp. nov., isolated from a solar saltern in Korea.</title>
        <authorList>
            <person name="Joung Y."/>
            <person name="Kim H."/>
            <person name="Jang T."/>
            <person name="Ahn T.S."/>
            <person name="Joh K."/>
        </authorList>
    </citation>
    <scope>NUCLEOTIDE SEQUENCE [LARGE SCALE GENOMIC DNA]</scope>
    <source>
        <strain evidence="10 11">KCTC 23123</strain>
    </source>
</reference>
<evidence type="ECO:0000256" key="7">
    <source>
        <dbReference type="ARBA" id="ARBA00022840"/>
    </source>
</evidence>
<evidence type="ECO:0000256" key="1">
    <source>
        <dbReference type="ARBA" id="ARBA00000085"/>
    </source>
</evidence>
<dbReference type="PANTHER" id="PTHR43065:SF46">
    <property type="entry name" value="C4-DICARBOXYLATE TRANSPORT SENSOR PROTEIN DCTB"/>
    <property type="match status" value="1"/>
</dbReference>
<dbReference type="SUPFAM" id="SSF55874">
    <property type="entry name" value="ATPase domain of HSP90 chaperone/DNA topoisomerase II/histidine kinase"/>
    <property type="match status" value="1"/>
</dbReference>
<dbReference type="Gene3D" id="3.30.565.10">
    <property type="entry name" value="Histidine kinase-like ATPase, C-terminal domain"/>
    <property type="match status" value="1"/>
</dbReference>
<keyword evidence="8" id="KW-0902">Two-component regulatory system</keyword>
<dbReference type="Proteomes" id="UP000298517">
    <property type="component" value="Unassembled WGS sequence"/>
</dbReference>